<sequence>MERYTLVRQLYDFPLSIVVGLSAQEQLAAAQQLARKYWQRAAWTSGLLLIILAMLARLSWQLQRAQQRVMEERVLHAQQVEHLAFHDTLTDLPNRAFFEPLAYPVCEAWHPP</sequence>
<proteinExistence type="predicted"/>
<keyword evidence="1" id="KW-0812">Transmembrane</keyword>
<accession>A0ABM7GIB6</accession>
<keyword evidence="1" id="KW-0472">Membrane</keyword>
<feature type="transmembrane region" description="Helical" evidence="1">
    <location>
        <begin position="41"/>
        <end position="60"/>
    </location>
</feature>
<keyword evidence="3" id="KW-1185">Reference proteome</keyword>
<name>A0ABM7GIB6_9GAMM</name>
<evidence type="ECO:0000256" key="1">
    <source>
        <dbReference type="SAM" id="Phobius"/>
    </source>
</evidence>
<organism evidence="2 3">
    <name type="scientific">Vreelandella olivaria</name>
    <dbReference type="NCBI Taxonomy" id="390919"/>
    <lineage>
        <taxon>Bacteria</taxon>
        <taxon>Pseudomonadati</taxon>
        <taxon>Pseudomonadota</taxon>
        <taxon>Gammaproteobacteria</taxon>
        <taxon>Oceanospirillales</taxon>
        <taxon>Halomonadaceae</taxon>
        <taxon>Vreelandella</taxon>
    </lineage>
</organism>
<dbReference type="Proteomes" id="UP000289555">
    <property type="component" value="Chromosome"/>
</dbReference>
<protein>
    <submittedName>
        <fullName evidence="2">Uncharacterized protein</fullName>
    </submittedName>
</protein>
<keyword evidence="1" id="KW-1133">Transmembrane helix</keyword>
<reference evidence="3" key="1">
    <citation type="journal article" date="2019" name="Microbiol. Resour. Announc.">
        <title>Complete Genome Sequence of Halomonas olivaria, a Moderately Halophilic Bacterium Isolated from Olive Processing Effluents, Obtained by Nanopore Sequencing.</title>
        <authorList>
            <person name="Nagata S."/>
            <person name="Ii K.M."/>
            <person name="Tsukimi T."/>
            <person name="Miura M.C."/>
            <person name="Galipon J."/>
            <person name="Arakawa K."/>
        </authorList>
    </citation>
    <scope>NUCLEOTIDE SEQUENCE [LARGE SCALE GENOMIC DNA]</scope>
    <source>
        <strain evidence="3">TYRC17</strain>
    </source>
</reference>
<evidence type="ECO:0000313" key="3">
    <source>
        <dbReference type="Proteomes" id="UP000289555"/>
    </source>
</evidence>
<evidence type="ECO:0000313" key="2">
    <source>
        <dbReference type="EMBL" id="BBI50323.1"/>
    </source>
</evidence>
<dbReference type="EMBL" id="AP019416">
    <property type="protein sequence ID" value="BBI50323.1"/>
    <property type="molecule type" value="Genomic_DNA"/>
</dbReference>
<gene>
    <name evidence="2" type="ORF">HORIV_27440</name>
</gene>